<dbReference type="InterPro" id="IPR002893">
    <property type="entry name" value="Znf_MYND"/>
</dbReference>
<evidence type="ECO:0000313" key="9">
    <source>
        <dbReference type="Proteomes" id="UP000447873"/>
    </source>
</evidence>
<dbReference type="InterPro" id="IPR012912">
    <property type="entry name" value="Plasmid_pRiA4b_Orf3-like"/>
</dbReference>
<evidence type="ECO:0000313" key="10">
    <source>
        <dbReference type="Proteomes" id="UP000490939"/>
    </source>
</evidence>
<evidence type="ECO:0000313" key="8">
    <source>
        <dbReference type="EMBL" id="KAE9982704.1"/>
    </source>
</evidence>
<dbReference type="InterPro" id="IPR024047">
    <property type="entry name" value="MM3350-like_sf"/>
</dbReference>
<evidence type="ECO:0000313" key="6">
    <source>
        <dbReference type="EMBL" id="KAE9971120.1"/>
    </source>
</evidence>
<dbReference type="SUPFAM" id="SSF159941">
    <property type="entry name" value="MM3350-like"/>
    <property type="match status" value="1"/>
</dbReference>
<evidence type="ECO:0000256" key="4">
    <source>
        <dbReference type="PROSITE-ProRule" id="PRU00134"/>
    </source>
</evidence>
<sequence>MSDTKCSVCSKEASESTPKLLTCSRCKDTKYCSKECQTSVWETHKTTCRRPNYILHFHLAPDDIQDPAVTRTLSCPSTATFDDLHEALQIAFGWANTHAYDFAVFDPDCEEETGTPDLTDFIRRLQGGTTDSDPREFLLRISAKETNPGMMMMKVDKMHEGRRKHPRTVEKVAQRTKLWQILDDAKYTGQDMEYHYDFGDGWNHEITLKGREKATDRFTCLEGTGHGVAEDVKKDGWEELKEAYRTNRPNQEQKEKRHWYEYQSSNGNPAGLGGGKEFEWDKSAVDGRLAHLRI</sequence>
<dbReference type="Proteomes" id="UP000490939">
    <property type="component" value="Unassembled WGS sequence"/>
</dbReference>
<keyword evidence="1" id="KW-0479">Metal-binding</keyword>
<dbReference type="GO" id="GO:0008270">
    <property type="term" value="F:zinc ion binding"/>
    <property type="evidence" value="ECO:0007669"/>
    <property type="project" value="UniProtKB-KW"/>
</dbReference>
<evidence type="ECO:0000313" key="7">
    <source>
        <dbReference type="EMBL" id="KAE9975076.1"/>
    </source>
</evidence>
<dbReference type="EMBL" id="WNWR01000692">
    <property type="protein sequence ID" value="KAE9971120.1"/>
    <property type="molecule type" value="Genomic_DNA"/>
</dbReference>
<dbReference type="EMBL" id="WNWS01000072">
    <property type="protein sequence ID" value="KAE9982704.1"/>
    <property type="molecule type" value="Genomic_DNA"/>
</dbReference>
<protein>
    <recommendedName>
        <fullName evidence="5">MYND-type domain-containing protein</fullName>
    </recommendedName>
</protein>
<dbReference type="EMBL" id="WNWQ01000187">
    <property type="protein sequence ID" value="KAE9975076.1"/>
    <property type="molecule type" value="Genomic_DNA"/>
</dbReference>
<dbReference type="OrthoDB" id="245563at2759"/>
<dbReference type="PROSITE" id="PS01360">
    <property type="entry name" value="ZF_MYND_1"/>
    <property type="match status" value="1"/>
</dbReference>
<reference evidence="6 10" key="1">
    <citation type="submission" date="2019-07" db="EMBL/GenBank/DDBJ databases">
        <title>Venturia inaequalis Genome Resource.</title>
        <authorList>
            <person name="Lichtner F.J."/>
        </authorList>
    </citation>
    <scope>NUCLEOTIDE SEQUENCE [LARGE SCALE GENOMIC DNA]</scope>
    <source>
        <strain evidence="8 9">120213</strain>
        <strain evidence="7">Bline_iso_100314</strain>
        <strain evidence="6 10">DMI_063113</strain>
    </source>
</reference>
<organism evidence="6 10">
    <name type="scientific">Venturia inaequalis</name>
    <name type="common">Apple scab fungus</name>
    <dbReference type="NCBI Taxonomy" id="5025"/>
    <lineage>
        <taxon>Eukaryota</taxon>
        <taxon>Fungi</taxon>
        <taxon>Dikarya</taxon>
        <taxon>Ascomycota</taxon>
        <taxon>Pezizomycotina</taxon>
        <taxon>Dothideomycetes</taxon>
        <taxon>Pleosporomycetidae</taxon>
        <taxon>Venturiales</taxon>
        <taxon>Venturiaceae</taxon>
        <taxon>Venturia</taxon>
    </lineage>
</organism>
<dbReference type="PANTHER" id="PTHR41878:SF1">
    <property type="entry name" value="TNPR PROTEIN"/>
    <property type="match status" value="1"/>
</dbReference>
<dbReference type="Pfam" id="PF01753">
    <property type="entry name" value="zf-MYND"/>
    <property type="match status" value="1"/>
</dbReference>
<keyword evidence="3" id="KW-0862">Zinc</keyword>
<dbReference type="Gene3D" id="6.10.140.2220">
    <property type="match status" value="1"/>
</dbReference>
<proteinExistence type="predicted"/>
<evidence type="ECO:0000256" key="3">
    <source>
        <dbReference type="ARBA" id="ARBA00022833"/>
    </source>
</evidence>
<dbReference type="SUPFAM" id="SSF144232">
    <property type="entry name" value="HIT/MYND zinc finger-like"/>
    <property type="match status" value="1"/>
</dbReference>
<evidence type="ECO:0000259" key="5">
    <source>
        <dbReference type="PROSITE" id="PS50865"/>
    </source>
</evidence>
<feature type="domain" description="MYND-type" evidence="5">
    <location>
        <begin position="6"/>
        <end position="48"/>
    </location>
</feature>
<dbReference type="Gene3D" id="3.10.290.30">
    <property type="entry name" value="MM3350-like"/>
    <property type="match status" value="1"/>
</dbReference>
<keyword evidence="10" id="KW-1185">Reference proteome</keyword>
<keyword evidence="2 4" id="KW-0863">Zinc-finger</keyword>
<evidence type="ECO:0000256" key="2">
    <source>
        <dbReference type="ARBA" id="ARBA00022771"/>
    </source>
</evidence>
<dbReference type="Proteomes" id="UP000433883">
    <property type="component" value="Unassembled WGS sequence"/>
</dbReference>
<name>A0A8H3UJD2_VENIN</name>
<gene>
    <name evidence="7" type="ORF">BLS_002770</name>
    <name evidence="6" type="ORF">EG327_009999</name>
    <name evidence="8" type="ORF">EG328_010697</name>
</gene>
<accession>A0A8H3UJD2</accession>
<dbReference type="PANTHER" id="PTHR41878">
    <property type="entry name" value="LEXA REPRESSOR-RELATED"/>
    <property type="match status" value="1"/>
</dbReference>
<comment type="caution">
    <text evidence="6">The sequence shown here is derived from an EMBL/GenBank/DDBJ whole genome shotgun (WGS) entry which is preliminary data.</text>
</comment>
<dbReference type="PROSITE" id="PS50865">
    <property type="entry name" value="ZF_MYND_2"/>
    <property type="match status" value="1"/>
</dbReference>
<dbReference type="Proteomes" id="UP000447873">
    <property type="component" value="Unassembled WGS sequence"/>
</dbReference>
<evidence type="ECO:0000256" key="1">
    <source>
        <dbReference type="ARBA" id="ARBA00022723"/>
    </source>
</evidence>
<dbReference type="Pfam" id="PF07929">
    <property type="entry name" value="PRiA4_ORF3"/>
    <property type="match status" value="1"/>
</dbReference>
<dbReference type="AlphaFoldDB" id="A0A8H3UJD2"/>